<evidence type="ECO:0000256" key="4">
    <source>
        <dbReference type="ARBA" id="ARBA00010459"/>
    </source>
</evidence>
<protein>
    <recommendedName>
        <fullName evidence="15">Microsomal glutathione S-transferase 1</fullName>
        <ecNumber evidence="5">2.5.1.18</ecNumber>
    </recommendedName>
</protein>
<evidence type="ECO:0000256" key="11">
    <source>
        <dbReference type="ARBA" id="ARBA00022990"/>
    </source>
</evidence>
<evidence type="ECO:0000256" key="2">
    <source>
        <dbReference type="ARBA" id="ARBA00004294"/>
    </source>
</evidence>
<evidence type="ECO:0000256" key="15">
    <source>
        <dbReference type="ARBA" id="ARBA00039397"/>
    </source>
</evidence>
<keyword evidence="9" id="KW-0256">Endoplasmic reticulum</keyword>
<evidence type="ECO:0000313" key="18">
    <source>
        <dbReference type="EMBL" id="CAF1468629.1"/>
    </source>
</evidence>
<dbReference type="PANTHER" id="PTHR10689:SF6">
    <property type="entry name" value="MICROSOMAL GLUTATHIONE S-TRANSFERASE 1"/>
    <property type="match status" value="1"/>
</dbReference>
<evidence type="ECO:0000256" key="17">
    <source>
        <dbReference type="SAM" id="Phobius"/>
    </source>
</evidence>
<evidence type="ECO:0000256" key="12">
    <source>
        <dbReference type="ARBA" id="ARBA00023128"/>
    </source>
</evidence>
<dbReference type="InterPro" id="IPR001129">
    <property type="entry name" value="Membr-assoc_MAPEG"/>
</dbReference>
<comment type="function">
    <text evidence="1">Conjugation of reduced glutathione to a wide number of exogenous and endogenous hydrophobic electrophiles.</text>
</comment>
<comment type="subcellular location">
    <subcellularLocation>
        <location evidence="3">Endoplasmic reticulum membrane</location>
        <topology evidence="3">Multi-pass membrane protein</topology>
    </subcellularLocation>
    <subcellularLocation>
        <location evidence="2">Mitochondrion outer membrane</location>
    </subcellularLocation>
</comment>
<evidence type="ECO:0000256" key="13">
    <source>
        <dbReference type="ARBA" id="ARBA00023136"/>
    </source>
</evidence>
<gene>
    <name evidence="18" type="ORF">EDS130_LOCUS40641</name>
</gene>
<evidence type="ECO:0000256" key="7">
    <source>
        <dbReference type="ARBA" id="ARBA00022692"/>
    </source>
</evidence>
<evidence type="ECO:0000256" key="9">
    <source>
        <dbReference type="ARBA" id="ARBA00022824"/>
    </source>
</evidence>
<organism evidence="18 19">
    <name type="scientific">Adineta ricciae</name>
    <name type="common">Rotifer</name>
    <dbReference type="NCBI Taxonomy" id="249248"/>
    <lineage>
        <taxon>Eukaryota</taxon>
        <taxon>Metazoa</taxon>
        <taxon>Spiralia</taxon>
        <taxon>Gnathifera</taxon>
        <taxon>Rotifera</taxon>
        <taxon>Eurotatoria</taxon>
        <taxon>Bdelloidea</taxon>
        <taxon>Adinetida</taxon>
        <taxon>Adinetidae</taxon>
        <taxon>Adineta</taxon>
    </lineage>
</organism>
<evidence type="ECO:0000256" key="14">
    <source>
        <dbReference type="ARBA" id="ARBA00038540"/>
    </source>
</evidence>
<sequence>MVNVNTIQSGTVFAWFMFMIIIRRLVMLGVAMHAGRGKPFPPGSRPPEDSKLTRVKIQKTPTTTTNEIEFTRDVRVNRVIHNDTENDPYFFILLLSTAIFSDRSNCTRTIVYGLLYLIIRILYAIAYIMAFQPWRSIIYAFGLALTLACSLDFVITMSMQPN</sequence>
<evidence type="ECO:0000256" key="3">
    <source>
        <dbReference type="ARBA" id="ARBA00004477"/>
    </source>
</evidence>
<reference evidence="18" key="1">
    <citation type="submission" date="2021-02" db="EMBL/GenBank/DDBJ databases">
        <authorList>
            <person name="Nowell W R."/>
        </authorList>
    </citation>
    <scope>NUCLEOTIDE SEQUENCE</scope>
</reference>
<dbReference type="PANTHER" id="PTHR10689">
    <property type="entry name" value="MICROSOMAL GLUTATHIONE S-TRANSFERASE 1"/>
    <property type="match status" value="1"/>
</dbReference>
<keyword evidence="11" id="KW-0007">Acetylation</keyword>
<name>A0A815QWC9_ADIRI</name>
<keyword evidence="13 17" id="KW-0472">Membrane</keyword>
<keyword evidence="7 17" id="KW-0812">Transmembrane</keyword>
<dbReference type="GO" id="GO:0005741">
    <property type="term" value="C:mitochondrial outer membrane"/>
    <property type="evidence" value="ECO:0007669"/>
    <property type="project" value="UniProtKB-SubCell"/>
</dbReference>
<dbReference type="Gene3D" id="1.20.120.550">
    <property type="entry name" value="Membrane associated eicosanoid/glutathione metabolism-like domain"/>
    <property type="match status" value="1"/>
</dbReference>
<feature type="transmembrane region" description="Helical" evidence="17">
    <location>
        <begin position="110"/>
        <end position="130"/>
    </location>
</feature>
<keyword evidence="6" id="KW-0808">Transferase</keyword>
<keyword evidence="10 17" id="KW-1133">Transmembrane helix</keyword>
<dbReference type="EC" id="2.5.1.18" evidence="5"/>
<evidence type="ECO:0000256" key="6">
    <source>
        <dbReference type="ARBA" id="ARBA00022679"/>
    </source>
</evidence>
<comment type="caution">
    <text evidence="18">The sequence shown here is derived from an EMBL/GenBank/DDBJ whole genome shotgun (WGS) entry which is preliminary data.</text>
</comment>
<dbReference type="InterPro" id="IPR023352">
    <property type="entry name" value="MAPEG-like_dom_sf"/>
</dbReference>
<dbReference type="Pfam" id="PF01124">
    <property type="entry name" value="MAPEG"/>
    <property type="match status" value="1"/>
</dbReference>
<dbReference type="GO" id="GO:0005789">
    <property type="term" value="C:endoplasmic reticulum membrane"/>
    <property type="evidence" value="ECO:0007669"/>
    <property type="project" value="UniProtKB-SubCell"/>
</dbReference>
<evidence type="ECO:0000256" key="8">
    <source>
        <dbReference type="ARBA" id="ARBA00022787"/>
    </source>
</evidence>
<evidence type="ECO:0000256" key="10">
    <source>
        <dbReference type="ARBA" id="ARBA00022989"/>
    </source>
</evidence>
<dbReference type="OrthoDB" id="193139at2759"/>
<comment type="similarity">
    <text evidence="4">Belongs to the MAPEG family.</text>
</comment>
<accession>A0A815QWC9</accession>
<dbReference type="Proteomes" id="UP000663852">
    <property type="component" value="Unassembled WGS sequence"/>
</dbReference>
<dbReference type="GO" id="GO:0004364">
    <property type="term" value="F:glutathione transferase activity"/>
    <property type="evidence" value="ECO:0007669"/>
    <property type="project" value="UniProtKB-EC"/>
</dbReference>
<comment type="catalytic activity">
    <reaction evidence="16">
        <text>RX + glutathione = an S-substituted glutathione + a halide anion + H(+)</text>
        <dbReference type="Rhea" id="RHEA:16437"/>
        <dbReference type="ChEBI" id="CHEBI:15378"/>
        <dbReference type="ChEBI" id="CHEBI:16042"/>
        <dbReference type="ChEBI" id="CHEBI:17792"/>
        <dbReference type="ChEBI" id="CHEBI:57925"/>
        <dbReference type="ChEBI" id="CHEBI:90779"/>
        <dbReference type="EC" id="2.5.1.18"/>
    </reaction>
    <physiologicalReaction direction="left-to-right" evidence="16">
        <dbReference type="Rhea" id="RHEA:16438"/>
    </physiologicalReaction>
</comment>
<dbReference type="AlphaFoldDB" id="A0A815QWC9"/>
<evidence type="ECO:0000256" key="16">
    <source>
        <dbReference type="ARBA" id="ARBA00049385"/>
    </source>
</evidence>
<keyword evidence="12" id="KW-0496">Mitochondrion</keyword>
<dbReference type="SUPFAM" id="SSF161084">
    <property type="entry name" value="MAPEG domain-like"/>
    <property type="match status" value="1"/>
</dbReference>
<feature type="transmembrane region" description="Helical" evidence="17">
    <location>
        <begin position="136"/>
        <end position="155"/>
    </location>
</feature>
<evidence type="ECO:0000256" key="5">
    <source>
        <dbReference type="ARBA" id="ARBA00012452"/>
    </source>
</evidence>
<feature type="transmembrane region" description="Helical" evidence="17">
    <location>
        <begin position="12"/>
        <end position="35"/>
    </location>
</feature>
<keyword evidence="8" id="KW-1000">Mitochondrion outer membrane</keyword>
<evidence type="ECO:0000313" key="19">
    <source>
        <dbReference type="Proteomes" id="UP000663852"/>
    </source>
</evidence>
<evidence type="ECO:0000256" key="1">
    <source>
        <dbReference type="ARBA" id="ARBA00003701"/>
    </source>
</evidence>
<dbReference type="EMBL" id="CAJNOJ010000498">
    <property type="protein sequence ID" value="CAF1468629.1"/>
    <property type="molecule type" value="Genomic_DNA"/>
</dbReference>
<dbReference type="InterPro" id="IPR040162">
    <property type="entry name" value="MGST1-like"/>
</dbReference>
<comment type="subunit">
    <text evidence="14">Homotrimer; The trimer binds only one molecule of glutathione.</text>
</comment>
<proteinExistence type="inferred from homology"/>